<evidence type="ECO:0000313" key="1">
    <source>
        <dbReference type="EMBL" id="GAF82290.1"/>
    </source>
</evidence>
<protein>
    <submittedName>
        <fullName evidence="1">Uncharacterized protein</fullName>
    </submittedName>
</protein>
<reference evidence="1" key="1">
    <citation type="journal article" date="2014" name="Front. Microbiol.">
        <title>High frequency of phylogenetically diverse reductive dehalogenase-homologous genes in deep subseafloor sedimentary metagenomes.</title>
        <authorList>
            <person name="Kawai M."/>
            <person name="Futagami T."/>
            <person name="Toyoda A."/>
            <person name="Takaki Y."/>
            <person name="Nishi S."/>
            <person name="Hori S."/>
            <person name="Arai W."/>
            <person name="Tsubouchi T."/>
            <person name="Morono Y."/>
            <person name="Uchiyama I."/>
            <person name="Ito T."/>
            <person name="Fujiyama A."/>
            <person name="Inagaki F."/>
            <person name="Takami H."/>
        </authorList>
    </citation>
    <scope>NUCLEOTIDE SEQUENCE</scope>
    <source>
        <strain evidence="1">Expedition CK06-06</strain>
    </source>
</reference>
<name>X0U1G7_9ZZZZ</name>
<organism evidence="1">
    <name type="scientific">marine sediment metagenome</name>
    <dbReference type="NCBI Taxonomy" id="412755"/>
    <lineage>
        <taxon>unclassified sequences</taxon>
        <taxon>metagenomes</taxon>
        <taxon>ecological metagenomes</taxon>
    </lineage>
</organism>
<comment type="caution">
    <text evidence="1">The sequence shown here is derived from an EMBL/GenBank/DDBJ whole genome shotgun (WGS) entry which is preliminary data.</text>
</comment>
<dbReference type="EMBL" id="BARS01004701">
    <property type="protein sequence ID" value="GAF82290.1"/>
    <property type="molecule type" value="Genomic_DNA"/>
</dbReference>
<accession>X0U1G7</accession>
<dbReference type="AlphaFoldDB" id="X0U1G7"/>
<gene>
    <name evidence="1" type="ORF">S01H1_09203</name>
</gene>
<proteinExistence type="predicted"/>
<sequence length="71" mass="8186">MLNLKPGDLVYYVDRALGRNYASTKHAGLVLSVRKTSNRRTHKIKWTGQAETMWYDVLNLIRVSEHNDANV</sequence>